<dbReference type="OrthoDB" id="10375215at2759"/>
<feature type="compositionally biased region" description="Low complexity" evidence="1">
    <location>
        <begin position="353"/>
        <end position="373"/>
    </location>
</feature>
<feature type="compositionally biased region" description="Basic and acidic residues" evidence="1">
    <location>
        <begin position="286"/>
        <end position="299"/>
    </location>
</feature>
<organism evidence="3">
    <name type="scientific">Naegleria gruberi</name>
    <name type="common">Amoeba</name>
    <dbReference type="NCBI Taxonomy" id="5762"/>
    <lineage>
        <taxon>Eukaryota</taxon>
        <taxon>Discoba</taxon>
        <taxon>Heterolobosea</taxon>
        <taxon>Tetramitia</taxon>
        <taxon>Eutetramitia</taxon>
        <taxon>Vahlkampfiidae</taxon>
        <taxon>Naegleria</taxon>
    </lineage>
</organism>
<name>D2VG75_NAEGR</name>
<dbReference type="KEGG" id="ngr:NAEGRDRAFT_79861"/>
<gene>
    <name evidence="2" type="ORF">NAEGRDRAFT_79861</name>
</gene>
<dbReference type="GeneID" id="8856767"/>
<sequence>MPPTAFHESQRTYEQIERAAKDTLDKICEFDIKLCSWETLLNKYCVLNKNLETIQSLIKKDDSNFRMALLYPKDENVDNLVRITNILSVYTNDLQKTKETKELPQITSNNQLAYSLLNPSEQIEKRSNHDDIISSCSAFIKENWKFTQSNTPLPNGSAGNKKANTQQRPYSKLGECKELLTADQQRFDVSIRKQAKMRNNTLLFSMQRGTRLQNDDKTDIAHLKDAEKKSFAIMHVSKKPERKEEPFKVNLPVLTANNNNPPTQMPQPPPSGKIKISTVHNPSIPVKKEVETPGQESKRATQKKTTPVTSRQPVKKSPSVTAPSPTVKTPSPSTTANPSFIPPQGITPPITPQTPTAAAARARQTPQSATTTPKNIQSRPPAMSVNNMGTTASPTPGSNGRPQASPNANLQNQLFNMQQQMLRAGATPGSFPISPMVFRPQMNVANMTRGNPTPSGYPNVRFTGNPTQFAGPPYFQLLQPGQQQPQQQQQPPQQQQQKK</sequence>
<protein>
    <submittedName>
        <fullName evidence="2">Uncharacterized protein</fullName>
    </submittedName>
</protein>
<feature type="region of interest" description="Disordered" evidence="1">
    <location>
        <begin position="453"/>
        <end position="499"/>
    </location>
</feature>
<reference evidence="2 3" key="1">
    <citation type="journal article" date="2010" name="Cell">
        <title>The genome of Naegleria gruberi illuminates early eukaryotic versatility.</title>
        <authorList>
            <person name="Fritz-Laylin L.K."/>
            <person name="Prochnik S.E."/>
            <person name="Ginger M.L."/>
            <person name="Dacks J.B."/>
            <person name="Carpenter M.L."/>
            <person name="Field M.C."/>
            <person name="Kuo A."/>
            <person name="Paredez A."/>
            <person name="Chapman J."/>
            <person name="Pham J."/>
            <person name="Shu S."/>
            <person name="Neupane R."/>
            <person name="Cipriano M."/>
            <person name="Mancuso J."/>
            <person name="Tu H."/>
            <person name="Salamov A."/>
            <person name="Lindquist E."/>
            <person name="Shapiro H."/>
            <person name="Lucas S."/>
            <person name="Grigoriev I.V."/>
            <person name="Cande W.Z."/>
            <person name="Fulton C."/>
            <person name="Rokhsar D.S."/>
            <person name="Dawson S.C."/>
        </authorList>
    </citation>
    <scope>NUCLEOTIDE SEQUENCE [LARGE SCALE GENOMIC DNA]</scope>
    <source>
        <strain evidence="2 3">NEG-M</strain>
    </source>
</reference>
<feature type="compositionally biased region" description="Low complexity" evidence="1">
    <location>
        <begin position="315"/>
        <end position="344"/>
    </location>
</feature>
<evidence type="ECO:0000256" key="1">
    <source>
        <dbReference type="SAM" id="MobiDB-lite"/>
    </source>
</evidence>
<feature type="compositionally biased region" description="Low complexity" evidence="1">
    <location>
        <begin position="476"/>
        <end position="499"/>
    </location>
</feature>
<dbReference type="Proteomes" id="UP000006671">
    <property type="component" value="Unassembled WGS sequence"/>
</dbReference>
<proteinExistence type="predicted"/>
<dbReference type="VEuPathDB" id="AmoebaDB:NAEGRDRAFT_79861"/>
<evidence type="ECO:0000313" key="2">
    <source>
        <dbReference type="EMBL" id="EFC44300.1"/>
    </source>
</evidence>
<dbReference type="RefSeq" id="XP_002677044.1">
    <property type="nucleotide sequence ID" value="XM_002676998.1"/>
</dbReference>
<feature type="compositionally biased region" description="Polar residues" evidence="1">
    <location>
        <begin position="453"/>
        <end position="468"/>
    </location>
</feature>
<dbReference type="AlphaFoldDB" id="D2VG75"/>
<feature type="compositionally biased region" description="Polar residues" evidence="1">
    <location>
        <begin position="374"/>
        <end position="408"/>
    </location>
</feature>
<feature type="region of interest" description="Disordered" evidence="1">
    <location>
        <begin position="253"/>
        <end position="408"/>
    </location>
</feature>
<evidence type="ECO:0000313" key="3">
    <source>
        <dbReference type="Proteomes" id="UP000006671"/>
    </source>
</evidence>
<accession>D2VG75</accession>
<dbReference type="EMBL" id="GG738869">
    <property type="protein sequence ID" value="EFC44300.1"/>
    <property type="molecule type" value="Genomic_DNA"/>
</dbReference>
<feature type="compositionally biased region" description="Polar residues" evidence="1">
    <location>
        <begin position="303"/>
        <end position="312"/>
    </location>
</feature>
<dbReference type="InParanoid" id="D2VG75"/>
<dbReference type="STRING" id="5762.D2VG75"/>
<keyword evidence="3" id="KW-1185">Reference proteome</keyword>